<feature type="compositionally biased region" description="Low complexity" evidence="6">
    <location>
        <begin position="508"/>
        <end position="524"/>
    </location>
</feature>
<keyword evidence="8" id="KW-1185">Reference proteome</keyword>
<evidence type="ECO:0000256" key="3">
    <source>
        <dbReference type="ARBA" id="ARBA00022737"/>
    </source>
</evidence>
<evidence type="ECO:0000256" key="2">
    <source>
        <dbReference type="ARBA" id="ARBA00022574"/>
    </source>
</evidence>
<feature type="repeat" description="WD" evidence="5">
    <location>
        <begin position="328"/>
        <end position="361"/>
    </location>
</feature>
<feature type="region of interest" description="Disordered" evidence="6">
    <location>
        <begin position="439"/>
        <end position="458"/>
    </location>
</feature>
<accession>A0AAN9UP41</accession>
<dbReference type="PANTHER" id="PTHR19865">
    <property type="entry name" value="U3 SMALL NUCLEOLAR RNA INTERACTING PROTEIN 2"/>
    <property type="match status" value="1"/>
</dbReference>
<evidence type="ECO:0000256" key="4">
    <source>
        <dbReference type="ARBA" id="ARBA00023242"/>
    </source>
</evidence>
<dbReference type="Gene3D" id="2.130.10.10">
    <property type="entry name" value="YVTN repeat-like/Quinoprotein amine dehydrogenase"/>
    <property type="match status" value="1"/>
</dbReference>
<dbReference type="PANTHER" id="PTHR19865:SF0">
    <property type="entry name" value="U3 SMALL NUCLEOLAR RNA-INTERACTING PROTEIN 2"/>
    <property type="match status" value="1"/>
</dbReference>
<sequence>MSSFFTVPGSGKKRKHPSAPAGSEAVKKRRATTSKPSKPAAARGPAKPTAAPKKKHPQKPVERDESISGSDSEDYEDDDALPGRGESGDESDASDGKDLTAAERRLRLAERYLANVREEVDEVGFDAADLDRDLIAERLEEDVAEAKGRVYRNLSTELDFPKASQCIWRWNSGVITSIAACGPYAYTSSRDLYLTKFKIQDLPQHQWPQTTKKKPQKSPAPPKRRPDRVAFRKGNPKKAKDRNFKGHTDAILSVAVSQDGKFVATGGQDSRIVLWDAEKLMPLQTFFHHRDAVTGLAWRKGTHQLYSSSKDRTVKIWSMDERAYVDTLFGHQDSIVDIDALAQERCVTVGGRDRTARLWKVVEETQSIFRGGAADKKAKAEGMDPKSLASEGSIDRVAMLDEQLFVSGGDSGQISLWSIEKKKPLFILQYAHGFDPPLKPSAASAEETPDPSVVPPPQPRWITALRTIPYTDLVLSGSWDGCVRIWRLSADKRRLEPVGVLGKALSDSTSTSTSTTSPEGNGDNNNDDKGPSDDDSDHAADKPIRGIVNDIAVFERGDRGADGLSVVCAIGKEHRLGRWQHKIPGGNGAGRNGGVVFEIPRIAKEAAVVSNGVHNGDGDES</sequence>
<feature type="region of interest" description="Disordered" evidence="6">
    <location>
        <begin position="204"/>
        <end position="243"/>
    </location>
</feature>
<keyword evidence="2 5" id="KW-0853">WD repeat</keyword>
<feature type="repeat" description="WD" evidence="5">
    <location>
        <begin position="244"/>
        <end position="285"/>
    </location>
</feature>
<evidence type="ECO:0000256" key="5">
    <source>
        <dbReference type="PROSITE-ProRule" id="PRU00221"/>
    </source>
</evidence>
<dbReference type="Proteomes" id="UP001320420">
    <property type="component" value="Unassembled WGS sequence"/>
</dbReference>
<dbReference type="InterPro" id="IPR039241">
    <property type="entry name" value="Rrp9-like"/>
</dbReference>
<dbReference type="GO" id="GO:0034511">
    <property type="term" value="F:U3 snoRNA binding"/>
    <property type="evidence" value="ECO:0007669"/>
    <property type="project" value="InterPro"/>
</dbReference>
<dbReference type="PRINTS" id="PR00320">
    <property type="entry name" value="GPROTEINBRPT"/>
</dbReference>
<reference evidence="7 8" key="1">
    <citation type="submission" date="2024-02" db="EMBL/GenBank/DDBJ databases">
        <title>De novo assembly and annotation of 12 fungi associated with fruit tree decline syndrome in Ontario, Canada.</title>
        <authorList>
            <person name="Sulman M."/>
            <person name="Ellouze W."/>
            <person name="Ilyukhin E."/>
        </authorList>
    </citation>
    <scope>NUCLEOTIDE SEQUENCE [LARGE SCALE GENOMIC DNA]</scope>
    <source>
        <strain evidence="7 8">M11/M66-122</strain>
    </source>
</reference>
<feature type="region of interest" description="Disordered" evidence="6">
    <location>
        <begin position="504"/>
        <end position="542"/>
    </location>
</feature>
<dbReference type="SMART" id="SM00320">
    <property type="entry name" value="WD40"/>
    <property type="match status" value="5"/>
</dbReference>
<organism evidence="7 8">
    <name type="scientific">Diatrype stigma</name>
    <dbReference type="NCBI Taxonomy" id="117547"/>
    <lineage>
        <taxon>Eukaryota</taxon>
        <taxon>Fungi</taxon>
        <taxon>Dikarya</taxon>
        <taxon>Ascomycota</taxon>
        <taxon>Pezizomycotina</taxon>
        <taxon>Sordariomycetes</taxon>
        <taxon>Xylariomycetidae</taxon>
        <taxon>Xylariales</taxon>
        <taxon>Diatrypaceae</taxon>
        <taxon>Diatrype</taxon>
    </lineage>
</organism>
<dbReference type="Pfam" id="PF00400">
    <property type="entry name" value="WD40"/>
    <property type="match status" value="4"/>
</dbReference>
<keyword evidence="3" id="KW-0677">Repeat</keyword>
<feature type="compositionally biased region" description="Acidic residues" evidence="6">
    <location>
        <begin position="71"/>
        <end position="80"/>
    </location>
</feature>
<name>A0AAN9UP41_9PEZI</name>
<evidence type="ECO:0000313" key="8">
    <source>
        <dbReference type="Proteomes" id="UP001320420"/>
    </source>
</evidence>
<gene>
    <name evidence="7" type="primary">RRP9</name>
    <name evidence="7" type="ORF">SLS62_007397</name>
</gene>
<dbReference type="InterPro" id="IPR020472">
    <property type="entry name" value="WD40_PAC1"/>
</dbReference>
<feature type="region of interest" description="Disordered" evidence="6">
    <location>
        <begin position="1"/>
        <end position="98"/>
    </location>
</feature>
<dbReference type="InterPro" id="IPR036322">
    <property type="entry name" value="WD40_repeat_dom_sf"/>
</dbReference>
<feature type="compositionally biased region" description="Low complexity" evidence="6">
    <location>
        <begin position="35"/>
        <end position="51"/>
    </location>
</feature>
<dbReference type="AlphaFoldDB" id="A0AAN9UP41"/>
<feature type="compositionally biased region" description="Basic and acidic residues" evidence="6">
    <location>
        <begin position="526"/>
        <end position="542"/>
    </location>
</feature>
<evidence type="ECO:0000256" key="1">
    <source>
        <dbReference type="ARBA" id="ARBA00004123"/>
    </source>
</evidence>
<feature type="repeat" description="WD" evidence="5">
    <location>
        <begin position="286"/>
        <end position="327"/>
    </location>
</feature>
<feature type="repeat" description="WD" evidence="5">
    <location>
        <begin position="462"/>
        <end position="496"/>
    </location>
</feature>
<dbReference type="GO" id="GO:0032040">
    <property type="term" value="C:small-subunit processome"/>
    <property type="evidence" value="ECO:0007669"/>
    <property type="project" value="TreeGrafter"/>
</dbReference>
<dbReference type="PROSITE" id="PS50082">
    <property type="entry name" value="WD_REPEATS_2"/>
    <property type="match status" value="4"/>
</dbReference>
<keyword evidence="4" id="KW-0539">Nucleus</keyword>
<feature type="compositionally biased region" description="Basic residues" evidence="6">
    <location>
        <begin position="211"/>
        <end position="226"/>
    </location>
</feature>
<comment type="caution">
    <text evidence="7">The sequence shown here is derived from an EMBL/GenBank/DDBJ whole genome shotgun (WGS) entry which is preliminary data.</text>
</comment>
<dbReference type="SUPFAM" id="SSF50978">
    <property type="entry name" value="WD40 repeat-like"/>
    <property type="match status" value="1"/>
</dbReference>
<dbReference type="InterPro" id="IPR015943">
    <property type="entry name" value="WD40/YVTN_repeat-like_dom_sf"/>
</dbReference>
<protein>
    <submittedName>
        <fullName evidence="7">Pre-rRNA processing protein</fullName>
    </submittedName>
</protein>
<evidence type="ECO:0000256" key="6">
    <source>
        <dbReference type="SAM" id="MobiDB-lite"/>
    </source>
</evidence>
<dbReference type="PROSITE" id="PS50294">
    <property type="entry name" value="WD_REPEATS_REGION"/>
    <property type="match status" value="2"/>
</dbReference>
<proteinExistence type="predicted"/>
<evidence type="ECO:0000313" key="7">
    <source>
        <dbReference type="EMBL" id="KAK7750697.1"/>
    </source>
</evidence>
<comment type="subcellular location">
    <subcellularLocation>
        <location evidence="1">Nucleus</location>
    </subcellularLocation>
</comment>
<dbReference type="EMBL" id="JAKJXP020000060">
    <property type="protein sequence ID" value="KAK7750697.1"/>
    <property type="molecule type" value="Genomic_DNA"/>
</dbReference>
<dbReference type="InterPro" id="IPR001680">
    <property type="entry name" value="WD40_rpt"/>
</dbReference>